<evidence type="ECO:0000256" key="4">
    <source>
        <dbReference type="ARBA" id="ARBA00023098"/>
    </source>
</evidence>
<dbReference type="PROSITE" id="PS51635">
    <property type="entry name" value="PNPLA"/>
    <property type="match status" value="1"/>
</dbReference>
<evidence type="ECO:0000256" key="6">
    <source>
        <dbReference type="PROSITE-ProRule" id="PRU01161"/>
    </source>
</evidence>
<dbReference type="PANTHER" id="PTHR24185">
    <property type="entry name" value="CALCIUM-INDEPENDENT PHOSPHOLIPASE A2-GAMMA"/>
    <property type="match status" value="1"/>
</dbReference>
<dbReference type="STRING" id="1429867.A0A0G4PUL4"/>
<feature type="domain" description="PNPLA" evidence="8">
    <location>
        <begin position="475"/>
        <end position="693"/>
    </location>
</feature>
<dbReference type="SUPFAM" id="SSF52151">
    <property type="entry name" value="FabD/lysophospholipase-like"/>
    <property type="match status" value="1"/>
</dbReference>
<dbReference type="InterPro" id="IPR001841">
    <property type="entry name" value="Znf_RING"/>
</dbReference>
<dbReference type="GO" id="GO:0008270">
    <property type="term" value="F:zinc ion binding"/>
    <property type="evidence" value="ECO:0007669"/>
    <property type="project" value="UniProtKB-KW"/>
</dbReference>
<keyword evidence="2 5" id="KW-0863">Zinc-finger</keyword>
<dbReference type="GO" id="GO:0019369">
    <property type="term" value="P:arachidonate metabolic process"/>
    <property type="evidence" value="ECO:0007669"/>
    <property type="project" value="TreeGrafter"/>
</dbReference>
<accession>A0A0G4PUL4</accession>
<feature type="short sequence motif" description="DGA/G" evidence="6">
    <location>
        <begin position="680"/>
        <end position="682"/>
    </location>
</feature>
<dbReference type="Gene3D" id="3.40.1090.10">
    <property type="entry name" value="Cytosolic phospholipase A2 catalytic domain"/>
    <property type="match status" value="1"/>
</dbReference>
<dbReference type="PANTHER" id="PTHR24185:SF8">
    <property type="entry name" value="PNPLA DOMAIN-CONTAINING PROTEIN"/>
    <property type="match status" value="1"/>
</dbReference>
<protein>
    <submittedName>
        <fullName evidence="9">Zinc finger, RING-type</fullName>
    </submittedName>
</protein>
<evidence type="ECO:0000259" key="7">
    <source>
        <dbReference type="PROSITE" id="PS50089"/>
    </source>
</evidence>
<dbReference type="GO" id="GO:0047499">
    <property type="term" value="F:calcium-independent phospholipase A2 activity"/>
    <property type="evidence" value="ECO:0007669"/>
    <property type="project" value="TreeGrafter"/>
</dbReference>
<keyword evidence="6" id="KW-0442">Lipid degradation</keyword>
<name>A0A0G4PUL4_PENC3</name>
<evidence type="ECO:0000256" key="2">
    <source>
        <dbReference type="ARBA" id="ARBA00022771"/>
    </source>
</evidence>
<keyword evidence="6" id="KW-0378">Hydrolase</keyword>
<feature type="active site" description="Proton acceptor" evidence="6">
    <location>
        <position position="680"/>
    </location>
</feature>
<sequence length="970" mass="108028">MAAWLDLVSDSTGWTLVETGRMDELVQGMSHPSTQFPSVVYFAGNGSRIKALRALFPHNNVTRRGPAGLARLHLSTRTANTQHPVLLVESSLSSVSGVGESGLRRWSSENLRRYRILQDRSRRVPAIQQQVISQMLLPWTNLFCVFVDTHSELHDACQLLNRHRRTVTIDSEPTTDSMRTVIVLTAAQGSELENVSEVFHELQSTGISSKDITVLDLRDRYELSPTAAFEPLRRLILNGTQDIRVEQNRQGLSFSATHLNTLWTRTLRLGIGSSDAAVLDCLEVARENHRLNNITTECLVEFINQANSHSYSQDGIHDFIATALLMNAYPPGMHGFHPGLVFNTLYRRHCLEAWHTLGDNDENQHCNAVFAHFTRFFRSMSPTRSSGSIRKDALSTYYLQCNGLSSTTTCFYCLCRSPEHMLACRHAICDTCVVIFGTPNKSAEYHFDIMKCPLCHKTSQLTIRQLPPTKRPLVLSLDGGGIRGIIQLGLLRALEKRLGHGMCIPDIFDLSGGTSVGALNEIDLILNGSSAEDSFRKFPAFARKVFQLASAPSQKFSLFSCAKWIKCVAGFLADGQYDGIKLENTLKEAIDPERRMFDVSTTRTAGSRVAIITSRISDGKACVLANYRGVGRRPVDSAYRFLKPEEESQNPFLWEAARCSVAAPWFFQTKTLPGFGPLQDGGVRANNPLAIALKESATIWPSHGTPDLLVSVGTGLSSPENKAQDTPLGSILQDGAVPRIIRAAMSSPSMDGEQGFCEALNYVPDRMRAHIFRLNHALPWPLPRLDDVDRLIDLAESSYSVPDELVRAILATGFLFFELDGIPIKKQGSFYCEGSILCSSPDAGDLIKRVLLEFPGPRFQTGGGYHLGLIANDDECRGCGYYRKKVAFTVNSLEEVISIEIANSSFRHKIGDFPKSMQEILEDQQAYACFGRADHLENCWPPKRICYCTRGTKRRVQFLEPCPERKIRRL</sequence>
<evidence type="ECO:0000256" key="5">
    <source>
        <dbReference type="PROSITE-ProRule" id="PRU00175"/>
    </source>
</evidence>
<evidence type="ECO:0000313" key="10">
    <source>
        <dbReference type="Proteomes" id="UP000053732"/>
    </source>
</evidence>
<keyword evidence="1" id="KW-0479">Metal-binding</keyword>
<dbReference type="InterPro" id="IPR017907">
    <property type="entry name" value="Znf_RING_CS"/>
</dbReference>
<dbReference type="Pfam" id="PF01734">
    <property type="entry name" value="Patatin"/>
    <property type="match status" value="1"/>
</dbReference>
<dbReference type="CDD" id="cd07199">
    <property type="entry name" value="Pat17_PNPLA8_PNPLA9_like"/>
    <property type="match status" value="1"/>
</dbReference>
<organism evidence="9 10">
    <name type="scientific">Penicillium camemberti (strain FM 013)</name>
    <dbReference type="NCBI Taxonomy" id="1429867"/>
    <lineage>
        <taxon>Eukaryota</taxon>
        <taxon>Fungi</taxon>
        <taxon>Dikarya</taxon>
        <taxon>Ascomycota</taxon>
        <taxon>Pezizomycotina</taxon>
        <taxon>Eurotiomycetes</taxon>
        <taxon>Eurotiomycetidae</taxon>
        <taxon>Eurotiales</taxon>
        <taxon>Aspergillaceae</taxon>
        <taxon>Penicillium</taxon>
    </lineage>
</organism>
<dbReference type="Proteomes" id="UP000053732">
    <property type="component" value="Unassembled WGS sequence"/>
</dbReference>
<evidence type="ECO:0000259" key="8">
    <source>
        <dbReference type="PROSITE" id="PS51635"/>
    </source>
</evidence>
<dbReference type="GO" id="GO:0016020">
    <property type="term" value="C:membrane"/>
    <property type="evidence" value="ECO:0007669"/>
    <property type="project" value="TreeGrafter"/>
</dbReference>
<dbReference type="GO" id="GO:0046486">
    <property type="term" value="P:glycerolipid metabolic process"/>
    <property type="evidence" value="ECO:0007669"/>
    <property type="project" value="UniProtKB-ARBA"/>
</dbReference>
<feature type="short sequence motif" description="GXSXG" evidence="6">
    <location>
        <begin position="513"/>
        <end position="517"/>
    </location>
</feature>
<evidence type="ECO:0000313" key="9">
    <source>
        <dbReference type="EMBL" id="CRL30215.1"/>
    </source>
</evidence>
<keyword evidence="4 6" id="KW-0443">Lipid metabolism</keyword>
<keyword evidence="3" id="KW-0862">Zinc</keyword>
<dbReference type="InterPro" id="IPR002641">
    <property type="entry name" value="PNPLA_dom"/>
</dbReference>
<dbReference type="GO" id="GO:0016042">
    <property type="term" value="P:lipid catabolic process"/>
    <property type="evidence" value="ECO:0007669"/>
    <property type="project" value="UniProtKB-UniRule"/>
</dbReference>
<dbReference type="PROSITE" id="PS00518">
    <property type="entry name" value="ZF_RING_1"/>
    <property type="match status" value="1"/>
</dbReference>
<feature type="domain" description="RING-type" evidence="7">
    <location>
        <begin position="410"/>
        <end position="456"/>
    </location>
</feature>
<dbReference type="PROSITE" id="PS50089">
    <property type="entry name" value="ZF_RING_2"/>
    <property type="match status" value="1"/>
</dbReference>
<evidence type="ECO:0000256" key="1">
    <source>
        <dbReference type="ARBA" id="ARBA00022723"/>
    </source>
</evidence>
<evidence type="ECO:0000256" key="3">
    <source>
        <dbReference type="ARBA" id="ARBA00022833"/>
    </source>
</evidence>
<dbReference type="EMBL" id="HG793179">
    <property type="protein sequence ID" value="CRL30215.1"/>
    <property type="molecule type" value="Genomic_DNA"/>
</dbReference>
<reference evidence="9 10" key="1">
    <citation type="journal article" date="2014" name="Nat. Commun.">
        <title>Multiple recent horizontal transfers of a large genomic region in cheese making fungi.</title>
        <authorList>
            <person name="Cheeseman K."/>
            <person name="Ropars J."/>
            <person name="Renault P."/>
            <person name="Dupont J."/>
            <person name="Gouzy J."/>
            <person name="Branca A."/>
            <person name="Abraham A.L."/>
            <person name="Ceppi M."/>
            <person name="Conseiller E."/>
            <person name="Debuchy R."/>
            <person name="Malagnac F."/>
            <person name="Goarin A."/>
            <person name="Silar P."/>
            <person name="Lacoste S."/>
            <person name="Sallet E."/>
            <person name="Bensimon A."/>
            <person name="Giraud T."/>
            <person name="Brygoo Y."/>
        </authorList>
    </citation>
    <scope>NUCLEOTIDE SEQUENCE [LARGE SCALE GENOMIC DNA]</scope>
    <source>
        <strain evidence="10">FM 013</strain>
    </source>
</reference>
<keyword evidence="10" id="KW-1185">Reference proteome</keyword>
<dbReference type="AlphaFoldDB" id="A0A0G4PUL4"/>
<gene>
    <name evidence="9" type="ORF">PCAMFM013_S046g000019</name>
</gene>
<proteinExistence type="predicted"/>
<feature type="active site" description="Nucleophile" evidence="6">
    <location>
        <position position="515"/>
    </location>
</feature>
<dbReference type="InterPro" id="IPR016035">
    <property type="entry name" value="Acyl_Trfase/lysoPLipase"/>
</dbReference>
<feature type="short sequence motif" description="GXGXXG" evidence="6">
    <location>
        <begin position="479"/>
        <end position="484"/>
    </location>
</feature>